<keyword evidence="2 6" id="KW-0813">Transport</keyword>
<protein>
    <recommendedName>
        <fullName evidence="6">V-type proton ATPase subunit C</fullName>
    </recommendedName>
</protein>
<sequence>MSESIASYVLLSLPSKAAPESAPTTDINEWLEQNLLNGKSQINKFQIPSFKIGTLDQLVLQSEELSKIDEQLAGSVVKIVEVLSSLYDYNYPLINSIKKVDDKFVTDFAEHFQWKNAKFKLTDPLSKLIDLISNEAFQLDTDVRNAFTNYNTAKSNLTAAERKQSGDLSVKSLHDVVKASDFVLGSDHLQTVLVAVPKNLQKEFLNTYESLVQFVVPRSAKIITDDKEYYLYGVTLFKKYVQEFLHALRERKYVPRDFVYSEELLQELKEEHDIAAKNENRLKNDLIRLSRAAYSDITSNWFHLKAIRIFVESVLRYGLPPDFNSTIIKLPTSKSLEKAKQELFQEFGYLGGNAFSVDKKGKVKKDSSLNEYASLVDTEYEPFVIYPVEIK</sequence>
<keyword evidence="4 6" id="KW-0406">Ion transport</keyword>
<dbReference type="Gene3D" id="3.30.70.100">
    <property type="match status" value="1"/>
</dbReference>
<dbReference type="eggNOG" id="KOG2909">
    <property type="taxonomic scope" value="Eukaryota"/>
</dbReference>
<dbReference type="InParanoid" id="K0KKR5"/>
<evidence type="ECO:0000256" key="6">
    <source>
        <dbReference type="RuleBase" id="RU364010"/>
    </source>
</evidence>
<dbReference type="GO" id="GO:0046961">
    <property type="term" value="F:proton-transporting ATPase activity, rotational mechanism"/>
    <property type="evidence" value="ECO:0007669"/>
    <property type="project" value="InterPro"/>
</dbReference>
<dbReference type="PANTHER" id="PTHR10137">
    <property type="entry name" value="V-TYPE PROTON ATPASE SUBUNIT C"/>
    <property type="match status" value="1"/>
</dbReference>
<dbReference type="CDD" id="cd14785">
    <property type="entry name" value="V-ATPase_C"/>
    <property type="match status" value="1"/>
</dbReference>
<dbReference type="InterPro" id="IPR004907">
    <property type="entry name" value="ATPase_V1-cplx_csu"/>
</dbReference>
<dbReference type="Proteomes" id="UP000009328">
    <property type="component" value="Unassembled WGS sequence"/>
</dbReference>
<evidence type="ECO:0000256" key="5">
    <source>
        <dbReference type="ARBA" id="ARBA00053565"/>
    </source>
</evidence>
<comment type="similarity">
    <text evidence="1 6">Belongs to the V-ATPase C subunit family.</text>
</comment>
<dbReference type="GO" id="GO:0000221">
    <property type="term" value="C:vacuolar proton-transporting V-type ATPase, V1 domain"/>
    <property type="evidence" value="ECO:0007669"/>
    <property type="project" value="TreeGrafter"/>
</dbReference>
<evidence type="ECO:0000256" key="2">
    <source>
        <dbReference type="ARBA" id="ARBA00022448"/>
    </source>
</evidence>
<dbReference type="Gene3D" id="3.30.70.1180">
    <property type="entry name" value="Vacuolar atp synthase subunit c, domain 1"/>
    <property type="match status" value="1"/>
</dbReference>
<dbReference type="HOGENOM" id="CLU_017554_3_0_1"/>
<organism evidence="7 8">
    <name type="scientific">Wickerhamomyces ciferrii (strain ATCC 14091 / BCRC 22168 / CBS 111 / JCM 3599 / NBRC 0793 / NRRL Y-1031 F-60-10)</name>
    <name type="common">Yeast</name>
    <name type="synonym">Pichia ciferrii</name>
    <dbReference type="NCBI Taxonomy" id="1206466"/>
    <lineage>
        <taxon>Eukaryota</taxon>
        <taxon>Fungi</taxon>
        <taxon>Dikarya</taxon>
        <taxon>Ascomycota</taxon>
        <taxon>Saccharomycotina</taxon>
        <taxon>Saccharomycetes</taxon>
        <taxon>Phaffomycetales</taxon>
        <taxon>Wickerhamomycetaceae</taxon>
        <taxon>Wickerhamomyces</taxon>
    </lineage>
</organism>
<evidence type="ECO:0000313" key="8">
    <source>
        <dbReference type="Proteomes" id="UP000009328"/>
    </source>
</evidence>
<comment type="caution">
    <text evidence="7">The sequence shown here is derived from an EMBL/GenBank/DDBJ whole genome shotgun (WGS) entry which is preliminary data.</text>
</comment>
<dbReference type="Gene3D" id="1.20.1460.10">
    <property type="entry name" value="subunit c (vma5p) of the yeast v-atpase, domain 2"/>
    <property type="match status" value="1"/>
</dbReference>
<dbReference type="EMBL" id="CAIF01000209">
    <property type="protein sequence ID" value="CCH45770.1"/>
    <property type="molecule type" value="Genomic_DNA"/>
</dbReference>
<dbReference type="InterPro" id="IPR036132">
    <property type="entry name" value="Vac_ATP_synth_c_sf"/>
</dbReference>
<evidence type="ECO:0000256" key="4">
    <source>
        <dbReference type="ARBA" id="ARBA00023065"/>
    </source>
</evidence>
<dbReference type="FunFam" id="3.30.70.100:FF:000002">
    <property type="entry name" value="V-type proton ATPase subunit C"/>
    <property type="match status" value="1"/>
</dbReference>
<comment type="subunit">
    <text evidence="6">V-ATPase is a heteromultimeric enzyme composed of a peripheral catalytic V1 complex (components A to H) attached to an integral membrane V0 proton pore complex.</text>
</comment>
<dbReference type="STRING" id="1206466.K0KKR5"/>
<keyword evidence="8" id="KW-1185">Reference proteome</keyword>
<evidence type="ECO:0000313" key="7">
    <source>
        <dbReference type="EMBL" id="CCH45770.1"/>
    </source>
</evidence>
<dbReference type="Pfam" id="PF03223">
    <property type="entry name" value="V-ATPase_C"/>
    <property type="match status" value="1"/>
</dbReference>
<evidence type="ECO:0000256" key="3">
    <source>
        <dbReference type="ARBA" id="ARBA00022781"/>
    </source>
</evidence>
<comment type="function">
    <text evidence="6">Subunit of the V1 complex of vacuolar(H+)-ATPase (V-ATPase), a multisubunit enzyme composed of a peripheral complex (V1) that hydrolyzes ATP and a membrane integral complex (V0) that translocates protons. V-ATPase is responsible for acidifying and maintaining the pH of intracellular compartments and in some cell types, is targeted to the plasma membrane, where it is responsible for acidifying the extracellular environment. Subunit C is necessary for the assembly of the catalytic sector of the enzyme and is likely to have a specific function in its catalytic activity.</text>
</comment>
<comment type="function">
    <text evidence="5">Subunit of the V1 complex of vacuolar(H+)-ATPase (V-ATPase), a multisubunit enzyme composed of a peripheral complex (V1) that hydrolyzes ATP and a membrane integral complex (V0) that translocates protons. V-ATPase is responsible for acidifying and maintaining the pH of intracellular compartments. Subunit C is necessary for the assembly of the catalytic sector of the enzyme and is likely to have a specific function in its catalytic activity. Reversibly leaves the enzyme after glucose depletion, causing the catalytic subcomplex V1 to detach from the V0 section.</text>
</comment>
<proteinExistence type="inferred from homology"/>
<reference evidence="7 8" key="1">
    <citation type="journal article" date="2012" name="Eukaryot. Cell">
        <title>Draft genome sequence of Wickerhamomyces ciferrii NRRL Y-1031 F-60-10.</title>
        <authorList>
            <person name="Schneider J."/>
            <person name="Andrea H."/>
            <person name="Blom J."/>
            <person name="Jaenicke S."/>
            <person name="Ruckert C."/>
            <person name="Schorsch C."/>
            <person name="Szczepanowski R."/>
            <person name="Farwick M."/>
            <person name="Goesmann A."/>
            <person name="Puhler A."/>
            <person name="Schaffer S."/>
            <person name="Tauch A."/>
            <person name="Kohler T."/>
            <person name="Brinkrolf K."/>
        </authorList>
    </citation>
    <scope>NUCLEOTIDE SEQUENCE [LARGE SCALE GENOMIC DNA]</scope>
    <source>
        <strain evidence="8">ATCC 14091 / BCRC 22168 / CBS 111 / JCM 3599 / NBRC 0793 / NRRL Y-1031 F-60-10</strain>
    </source>
</reference>
<keyword evidence="3 6" id="KW-0375">Hydrogen ion transport</keyword>
<accession>K0KKR5</accession>
<dbReference type="SUPFAM" id="SSF118203">
    <property type="entry name" value="Vacuolar ATP synthase subunit C"/>
    <property type="match status" value="1"/>
</dbReference>
<dbReference type="FunCoup" id="K0KKR5">
    <property type="interactions" value="408"/>
</dbReference>
<name>K0KKR5_WICCF</name>
<dbReference type="AlphaFoldDB" id="K0KKR5"/>
<gene>
    <name evidence="7" type="ORF">BN7_5356</name>
</gene>
<dbReference type="PANTHER" id="PTHR10137:SF0">
    <property type="entry name" value="V-TYPE PROTON ATPASE SUBUNIT C"/>
    <property type="match status" value="1"/>
</dbReference>
<evidence type="ECO:0000256" key="1">
    <source>
        <dbReference type="ARBA" id="ARBA00006138"/>
    </source>
</evidence>